<dbReference type="NCBIfam" id="TIGR01451">
    <property type="entry name" value="B_ant_repeat"/>
    <property type="match status" value="3"/>
</dbReference>
<dbReference type="EMBL" id="CP002551">
    <property type="protein sequence ID" value="ADZ09123.1"/>
    <property type="molecule type" value="Genomic_DNA"/>
</dbReference>
<dbReference type="InterPro" id="IPR012334">
    <property type="entry name" value="Pectin_lyas_fold"/>
</dbReference>
<reference evidence="5" key="1">
    <citation type="submission" date="2011-02" db="EMBL/GenBank/DDBJ databases">
        <title>Complete sequence of Methanobacterium sp. AL-21.</title>
        <authorList>
            <consortium name="US DOE Joint Genome Institute"/>
            <person name="Lucas S."/>
            <person name="Copeland A."/>
            <person name="Lapidus A."/>
            <person name="Cheng J.-F."/>
            <person name="Goodwin L."/>
            <person name="Pitluck S."/>
            <person name="Chertkov O."/>
            <person name="Detter J.C."/>
            <person name="Han C."/>
            <person name="Tapia R."/>
            <person name="Land M."/>
            <person name="Hauser L."/>
            <person name="Kyrpides N."/>
            <person name="Ivanova N."/>
            <person name="Mikhailova N."/>
            <person name="Pagani I."/>
            <person name="Cadillo-Quiroz H."/>
            <person name="Imachi H."/>
            <person name="Zinder S."/>
            <person name="Liu W."/>
            <person name="Woyke T."/>
        </authorList>
    </citation>
    <scope>NUCLEOTIDE SEQUENCE [LARGE SCALE GENOMIC DNA]</scope>
    <source>
        <strain evidence="5">AL-21</strain>
    </source>
</reference>
<dbReference type="InterPro" id="IPR022441">
    <property type="entry name" value="Para_beta_helix_rpt-2"/>
</dbReference>
<dbReference type="InterPro" id="IPR047589">
    <property type="entry name" value="DUF11_rpt"/>
</dbReference>
<reference evidence="4 5" key="2">
    <citation type="journal article" date="2014" name="Int. J. Syst. Evol. Microbiol.">
        <title>Methanobacterium paludis sp. nov. and a novel strain of Methanobacterium lacus isolated from northern peatlands.</title>
        <authorList>
            <person name="Cadillo-Quiroz H."/>
            <person name="Brauer S.L."/>
            <person name="Goodson N."/>
            <person name="Yavitt J.B."/>
            <person name="Zinder S.H."/>
        </authorList>
    </citation>
    <scope>NUCLEOTIDE SEQUENCE [LARGE SCALE GENOMIC DNA]</scope>
    <source>
        <strain evidence="4 5">AL-21</strain>
    </source>
</reference>
<dbReference type="HOGENOM" id="CLU_309879_0_0_2"/>
<dbReference type="InterPro" id="IPR051172">
    <property type="entry name" value="Chlamydia_OmcB"/>
</dbReference>
<feature type="domain" description="DUF11" evidence="1">
    <location>
        <begin position="743"/>
        <end position="857"/>
    </location>
</feature>
<dbReference type="SUPFAM" id="SSF51126">
    <property type="entry name" value="Pectin lyase-like"/>
    <property type="match status" value="3"/>
</dbReference>
<dbReference type="SMART" id="SM00710">
    <property type="entry name" value="PbH1"/>
    <property type="match status" value="16"/>
</dbReference>
<feature type="domain" description="DUF11" evidence="1">
    <location>
        <begin position="865"/>
        <end position="979"/>
    </location>
</feature>
<dbReference type="InterPro" id="IPR013783">
    <property type="entry name" value="Ig-like_fold"/>
</dbReference>
<dbReference type="NCBIfam" id="TIGR03804">
    <property type="entry name" value="para_beta_helix"/>
    <property type="match status" value="1"/>
</dbReference>
<dbReference type="PANTHER" id="PTHR34819:SF3">
    <property type="entry name" value="CELL SURFACE PROTEIN"/>
    <property type="match status" value="1"/>
</dbReference>
<dbReference type="InterPro" id="IPR006626">
    <property type="entry name" value="PbH1"/>
</dbReference>
<name>F0TBP6_METLA</name>
<dbReference type="Proteomes" id="UP000007490">
    <property type="component" value="Chromosome"/>
</dbReference>
<organism evidence="4 5">
    <name type="scientific">Methanobacterium lacus (strain AL-21)</name>
    <dbReference type="NCBI Taxonomy" id="877455"/>
    <lineage>
        <taxon>Archaea</taxon>
        <taxon>Methanobacteriati</taxon>
        <taxon>Methanobacteriota</taxon>
        <taxon>Methanomada group</taxon>
        <taxon>Methanobacteria</taxon>
        <taxon>Methanobacteriales</taxon>
        <taxon>Methanobacteriaceae</taxon>
        <taxon>Methanobacterium</taxon>
    </lineage>
</organism>
<feature type="domain" description="Right handed beta helix" evidence="3">
    <location>
        <begin position="95"/>
        <end position="241"/>
    </location>
</feature>
<dbReference type="STRING" id="877455.Metbo_0874"/>
<evidence type="ECO:0000259" key="2">
    <source>
        <dbReference type="Pfam" id="PF05048"/>
    </source>
</evidence>
<evidence type="ECO:0000313" key="4">
    <source>
        <dbReference type="EMBL" id="ADZ09123.1"/>
    </source>
</evidence>
<keyword evidence="5" id="KW-1185">Reference proteome</keyword>
<proteinExistence type="predicted"/>
<dbReference type="Pfam" id="PF05048">
    <property type="entry name" value="NosD"/>
    <property type="match status" value="1"/>
</dbReference>
<gene>
    <name evidence="4" type="ordered locus">Metbo_0874</name>
</gene>
<feature type="domain" description="DUF11" evidence="1">
    <location>
        <begin position="987"/>
        <end position="1101"/>
    </location>
</feature>
<accession>F0TBP6</accession>
<dbReference type="Gene3D" id="2.60.40.10">
    <property type="entry name" value="Immunoglobulins"/>
    <property type="match status" value="4"/>
</dbReference>
<dbReference type="eggNOG" id="arCOG07611">
    <property type="taxonomic scope" value="Archaea"/>
</dbReference>
<evidence type="ECO:0000313" key="5">
    <source>
        <dbReference type="Proteomes" id="UP000007490"/>
    </source>
</evidence>
<dbReference type="KEGG" id="mel:Metbo_0874"/>
<dbReference type="Gene3D" id="2.160.20.10">
    <property type="entry name" value="Single-stranded right-handed beta-helix, Pectin lyase-like"/>
    <property type="match status" value="3"/>
</dbReference>
<evidence type="ECO:0000259" key="1">
    <source>
        <dbReference type="Pfam" id="PF01345"/>
    </source>
</evidence>
<dbReference type="PANTHER" id="PTHR34819">
    <property type="entry name" value="LARGE CYSTEINE-RICH PERIPLASMIC PROTEIN OMCB"/>
    <property type="match status" value="1"/>
</dbReference>
<sequence>MIIIIIFMGTCLISLQSISAANVTVHPGESIQTAVNGASDGDNIIVYDDNNKGYTYKESISINKKVNIKSNGNVTIEAKNSSSAVFTVNSAASGSSIQNFIMTQSNYCIMINNANSCIISNNIISGASLVGIQFYGDIYNSRVTGNTITGVNPSVGNGISFEYGTVVNNTISGNNISNFLNGIIFNNNSENNTVSNNKVICTGYNGVGIYTTDNSRGMTITGNTVTGAEDGIAVQQIGTNTANNFNLSGNTVTGNKNGFWILLTDSTISNNTATGNLVSGIDITGKNNKILNNTASNNGNTGITLADYSSADYNTVSGNTLNNNTAGINSASNYTTISNNVVNNNSDNGIISTADHVTISGNNITNTNGSGVLLVGVYNTVTGNTLQNNLIGLYIQKSTNADYNLVSNNVISYNNNGINSASPYTNFTNNTIDHNNQTGLTVTGSNCNITGNSMSYNGEAGLTITGTSNSVVSNRLEYNLYGASFSNYNAANFNLNSVVGNTYQVYSPDTTGYLNALNNWWGSNSSPANIYGYFNINPWIVLTLSANPNQLITGSNSTVTADLNHNSNGVDVRSLYSGMTVPDGITVNFSNDTLGTVTPLSGTTVNGTASAVFNAVSPGISKVNASVNSQSVSTNISISVPAAISTSVKVNPITGYKGVGTNLIATLRDTKNNITLAGKTIRFSVNGTFLGTAVTNSDGVATFAYTVTQNIGVYSILAEFIQDSTYAGSNGTANLTVATNIADVQVTNTVSNTKPHYKDTITYTVTVTNNGPCPALNVAITEGLNNSYITYVSDDSQGALNLSNGIWTIGTLASGQSAVLHIVAIANTPNTSTINTATYTPVTSDPYSTNNNQTATITVPPLSADIQVNNSVSNTNPKYNDVITFTVTVTNNGPDTAQNVAISEWLSNGNIAYISDDSQGALNLSNGIWTIGTLASGQSATLNIVARANTPNTSIINTATYTPVTSDPNSTNNNQTVTITVPAVTADIQVNNSVSNTNPNYNDVITFTVTVTNNGPDTVQNVAVSEWLSNGNITYLSDDSQGALNLSNGIWTIGTLTSGQSATLHIVAKATTRNTTIMNTVTYTPLINDTNSSNNSQTVNITVT</sequence>
<dbReference type="eggNOG" id="arCOG02552">
    <property type="taxonomic scope" value="Archaea"/>
</dbReference>
<dbReference type="Pfam" id="PF01345">
    <property type="entry name" value="DUF11"/>
    <property type="match status" value="3"/>
</dbReference>
<dbReference type="InterPro" id="IPR011050">
    <property type="entry name" value="Pectin_lyase_fold/virulence"/>
</dbReference>
<dbReference type="AlphaFoldDB" id="F0TBP6"/>
<dbReference type="InterPro" id="IPR039448">
    <property type="entry name" value="Beta_helix"/>
</dbReference>
<evidence type="ECO:0000259" key="3">
    <source>
        <dbReference type="Pfam" id="PF13229"/>
    </source>
</evidence>
<dbReference type="InterPro" id="IPR001434">
    <property type="entry name" value="OmcB-like_DUF11"/>
</dbReference>
<protein>
    <submittedName>
        <fullName evidence="4">Parallel beta-helix repeat</fullName>
    </submittedName>
</protein>
<dbReference type="InterPro" id="IPR007742">
    <property type="entry name" value="NosD_dom"/>
</dbReference>
<feature type="domain" description="Periplasmic copper-binding protein NosD beta helix" evidence="2">
    <location>
        <begin position="285"/>
        <end position="400"/>
    </location>
</feature>
<dbReference type="Pfam" id="PF13229">
    <property type="entry name" value="Beta_helix"/>
    <property type="match status" value="1"/>
</dbReference>